<gene>
    <name evidence="9" type="ORF">L9F63_028316</name>
</gene>
<comment type="subcellular location">
    <subcellularLocation>
        <location evidence="3">Chromosome</location>
    </subcellularLocation>
    <subcellularLocation>
        <location evidence="2">Nucleus</location>
    </subcellularLocation>
</comment>
<reference evidence="9" key="2">
    <citation type="submission" date="2023-05" db="EMBL/GenBank/DDBJ databases">
        <authorList>
            <person name="Fouks B."/>
        </authorList>
    </citation>
    <scope>NUCLEOTIDE SEQUENCE</scope>
    <source>
        <strain evidence="9">Stay&amp;Tobe</strain>
        <tissue evidence="9">Testes</tissue>
    </source>
</reference>
<evidence type="ECO:0000259" key="8">
    <source>
        <dbReference type="PROSITE" id="PS51504"/>
    </source>
</evidence>
<feature type="domain" description="H15" evidence="8">
    <location>
        <begin position="74"/>
        <end position="148"/>
    </location>
</feature>
<dbReference type="InterPro" id="IPR036388">
    <property type="entry name" value="WH-like_DNA-bd_sf"/>
</dbReference>
<dbReference type="CDD" id="cd00073">
    <property type="entry name" value="H15"/>
    <property type="match status" value="2"/>
</dbReference>
<evidence type="ECO:0000256" key="4">
    <source>
        <dbReference type="ARBA" id="ARBA00022454"/>
    </source>
</evidence>
<feature type="region of interest" description="Disordered" evidence="7">
    <location>
        <begin position="442"/>
        <end position="535"/>
    </location>
</feature>
<evidence type="ECO:0000313" key="10">
    <source>
        <dbReference type="Proteomes" id="UP001233999"/>
    </source>
</evidence>
<feature type="non-terminal residue" evidence="9">
    <location>
        <position position="1"/>
    </location>
</feature>
<dbReference type="PANTHER" id="PTHR11467">
    <property type="entry name" value="HISTONE H1"/>
    <property type="match status" value="1"/>
</dbReference>
<dbReference type="GO" id="GO:0030527">
    <property type="term" value="F:structural constituent of chromatin"/>
    <property type="evidence" value="ECO:0007669"/>
    <property type="project" value="InterPro"/>
</dbReference>
<dbReference type="PROSITE" id="PS51504">
    <property type="entry name" value="H15"/>
    <property type="match status" value="2"/>
</dbReference>
<dbReference type="GO" id="GO:0003690">
    <property type="term" value="F:double-stranded DNA binding"/>
    <property type="evidence" value="ECO:0007669"/>
    <property type="project" value="TreeGrafter"/>
</dbReference>
<evidence type="ECO:0000313" key="9">
    <source>
        <dbReference type="EMBL" id="KAJ9587112.1"/>
    </source>
</evidence>
<dbReference type="InterPro" id="IPR005819">
    <property type="entry name" value="H1/H5"/>
</dbReference>
<dbReference type="GO" id="GO:0005634">
    <property type="term" value="C:nucleus"/>
    <property type="evidence" value="ECO:0007669"/>
    <property type="project" value="UniProtKB-SubCell"/>
</dbReference>
<feature type="region of interest" description="Disordered" evidence="7">
    <location>
        <begin position="134"/>
        <end position="320"/>
    </location>
</feature>
<dbReference type="PANTHER" id="PTHR11467:SF20">
    <property type="entry name" value="H15 DOMAIN-CONTAINING PROTEIN-RELATED"/>
    <property type="match status" value="1"/>
</dbReference>
<evidence type="ECO:0000256" key="1">
    <source>
        <dbReference type="ARBA" id="ARBA00002809"/>
    </source>
</evidence>
<feature type="compositionally biased region" description="Low complexity" evidence="7">
    <location>
        <begin position="147"/>
        <end position="164"/>
    </location>
</feature>
<dbReference type="GO" id="GO:0045910">
    <property type="term" value="P:negative regulation of DNA recombination"/>
    <property type="evidence" value="ECO:0007669"/>
    <property type="project" value="TreeGrafter"/>
</dbReference>
<feature type="compositionally biased region" description="Basic and acidic residues" evidence="7">
    <location>
        <begin position="256"/>
        <end position="265"/>
    </location>
</feature>
<feature type="compositionally biased region" description="Basic residues" evidence="7">
    <location>
        <begin position="60"/>
        <end position="75"/>
    </location>
</feature>
<dbReference type="EMBL" id="JASPKZ010006612">
    <property type="protein sequence ID" value="KAJ9587112.1"/>
    <property type="molecule type" value="Genomic_DNA"/>
</dbReference>
<keyword evidence="6" id="KW-0539">Nucleus</keyword>
<feature type="domain" description="H15" evidence="8">
    <location>
        <begin position="382"/>
        <end position="456"/>
    </location>
</feature>
<feature type="compositionally biased region" description="Low complexity" evidence="7">
    <location>
        <begin position="356"/>
        <end position="367"/>
    </location>
</feature>
<feature type="compositionally biased region" description="Basic residues" evidence="7">
    <location>
        <begin position="512"/>
        <end position="523"/>
    </location>
</feature>
<feature type="compositionally biased region" description="Basic and acidic residues" evidence="7">
    <location>
        <begin position="192"/>
        <end position="201"/>
    </location>
</feature>
<feature type="compositionally biased region" description="Low complexity" evidence="7">
    <location>
        <begin position="455"/>
        <end position="472"/>
    </location>
</feature>
<evidence type="ECO:0000256" key="6">
    <source>
        <dbReference type="ARBA" id="ARBA00023242"/>
    </source>
</evidence>
<dbReference type="Gene3D" id="1.10.10.10">
    <property type="entry name" value="Winged helix-like DNA-binding domain superfamily/Winged helix DNA-binding domain"/>
    <property type="match status" value="2"/>
</dbReference>
<dbReference type="SMART" id="SM00526">
    <property type="entry name" value="H15"/>
    <property type="match status" value="2"/>
</dbReference>
<dbReference type="InterPro" id="IPR005818">
    <property type="entry name" value="Histone_H1/H5_H15"/>
</dbReference>
<sequence length="535" mass="56614">RKKETYLRQRKVVDSCGNENPVMGTPLCWTRNSPAILLKSKIDTVAASAPATAPAQASPKKAKSSGKKPRAKPAHPRTSEMVSSAIKSLKERGGSSLQAIKKYIAANYKVDPEKFAPFIKKYLKAAVASGELLQTKGKGASGSFKLASAAKPEKAAAASAPSRSKAPKEKKQAPSKAKRSVAKSASKAAAKKGSEKKKESSAAKAKKSPSKIKKASKVPTKKPKAPKPKKGHDGRALEAKGETAAMPPKASGKAAKKAELAKHAVSEGTKAVTKKATQLMTVKKSKNRQNLRRKSVTTRQTGKRSGSLVREKKSAETSVVFSTARVGQRDVLSVKNYLRQVTTRESHVLDYTVAASAPATAPAQASPKKAKSSGKKPRAKPAHPRTSEMVSSAIKSLKERGGSSLQAIKKYIAANYKVDPEKFAPFIKKYLKAAVASGELLQTKGKGASGSFKLASAAKPEKAAAASAPSRSKAPKEKKQAPPKRRDSVAKSASKAAAKKGSEKKKESSAAKKPKAPKPKKAEHKLLMATAHHLR</sequence>
<dbReference type="GO" id="GO:0030261">
    <property type="term" value="P:chromosome condensation"/>
    <property type="evidence" value="ECO:0007669"/>
    <property type="project" value="TreeGrafter"/>
</dbReference>
<dbReference type="SUPFAM" id="SSF46785">
    <property type="entry name" value="Winged helix' DNA-binding domain"/>
    <property type="match status" value="2"/>
</dbReference>
<feature type="compositionally biased region" description="Low complexity" evidence="7">
    <location>
        <begin position="244"/>
        <end position="253"/>
    </location>
</feature>
<feature type="compositionally biased region" description="Basic residues" evidence="7">
    <location>
        <begin position="204"/>
        <end position="230"/>
    </location>
</feature>
<proteinExistence type="predicted"/>
<feature type="compositionally biased region" description="Basic residues" evidence="7">
    <location>
        <begin position="283"/>
        <end position="296"/>
    </location>
</feature>
<evidence type="ECO:0000256" key="5">
    <source>
        <dbReference type="ARBA" id="ARBA00023125"/>
    </source>
</evidence>
<feature type="compositionally biased region" description="Basic and acidic residues" evidence="7">
    <location>
        <begin position="500"/>
        <end position="510"/>
    </location>
</feature>
<keyword evidence="5" id="KW-0238">DNA-binding</keyword>
<dbReference type="GO" id="GO:0031492">
    <property type="term" value="F:nucleosomal DNA binding"/>
    <property type="evidence" value="ECO:0007669"/>
    <property type="project" value="TreeGrafter"/>
</dbReference>
<evidence type="ECO:0000256" key="7">
    <source>
        <dbReference type="SAM" id="MobiDB-lite"/>
    </source>
</evidence>
<protein>
    <recommendedName>
        <fullName evidence="8">H15 domain-containing protein</fullName>
    </recommendedName>
</protein>
<dbReference type="PRINTS" id="PR00624">
    <property type="entry name" value="HISTONEH5"/>
</dbReference>
<comment type="caution">
    <text evidence="9">The sequence shown here is derived from an EMBL/GenBank/DDBJ whole genome shotgun (WGS) entry which is preliminary data.</text>
</comment>
<comment type="function">
    <text evidence="1">Histones H1 are necessary for the condensation of nucleosome chains into higher-order structures.</text>
</comment>
<feature type="region of interest" description="Disordered" evidence="7">
    <location>
        <begin position="48"/>
        <end position="94"/>
    </location>
</feature>
<evidence type="ECO:0000256" key="2">
    <source>
        <dbReference type="ARBA" id="ARBA00004123"/>
    </source>
</evidence>
<keyword evidence="10" id="KW-1185">Reference proteome</keyword>
<dbReference type="Pfam" id="PF00538">
    <property type="entry name" value="Linker_histone"/>
    <property type="match status" value="2"/>
</dbReference>
<accession>A0AAD8EER8</accession>
<feature type="compositionally biased region" description="Basic residues" evidence="7">
    <location>
        <begin position="368"/>
        <end position="383"/>
    </location>
</feature>
<feature type="non-terminal residue" evidence="9">
    <location>
        <position position="535"/>
    </location>
</feature>
<dbReference type="InterPro" id="IPR036390">
    <property type="entry name" value="WH_DNA-bd_sf"/>
</dbReference>
<dbReference type="Proteomes" id="UP001233999">
    <property type="component" value="Unassembled WGS sequence"/>
</dbReference>
<keyword evidence="4" id="KW-0158">Chromosome</keyword>
<reference evidence="9" key="1">
    <citation type="journal article" date="2023" name="IScience">
        <title>Live-bearing cockroach genome reveals convergent evolutionary mechanisms linked to viviparity in insects and beyond.</title>
        <authorList>
            <person name="Fouks B."/>
            <person name="Harrison M.C."/>
            <person name="Mikhailova A.A."/>
            <person name="Marchal E."/>
            <person name="English S."/>
            <person name="Carruthers M."/>
            <person name="Jennings E.C."/>
            <person name="Chiamaka E.L."/>
            <person name="Frigard R.A."/>
            <person name="Pippel M."/>
            <person name="Attardo G.M."/>
            <person name="Benoit J.B."/>
            <person name="Bornberg-Bauer E."/>
            <person name="Tobe S.S."/>
        </authorList>
    </citation>
    <scope>NUCLEOTIDE SEQUENCE</scope>
    <source>
        <strain evidence="9">Stay&amp;Tobe</strain>
    </source>
</reference>
<feature type="region of interest" description="Disordered" evidence="7">
    <location>
        <begin position="356"/>
        <end position="402"/>
    </location>
</feature>
<feature type="compositionally biased region" description="Low complexity" evidence="7">
    <location>
        <begin position="48"/>
        <end position="59"/>
    </location>
</feature>
<evidence type="ECO:0000256" key="3">
    <source>
        <dbReference type="ARBA" id="ARBA00004286"/>
    </source>
</evidence>
<organism evidence="9 10">
    <name type="scientific">Diploptera punctata</name>
    <name type="common">Pacific beetle cockroach</name>
    <dbReference type="NCBI Taxonomy" id="6984"/>
    <lineage>
        <taxon>Eukaryota</taxon>
        <taxon>Metazoa</taxon>
        <taxon>Ecdysozoa</taxon>
        <taxon>Arthropoda</taxon>
        <taxon>Hexapoda</taxon>
        <taxon>Insecta</taxon>
        <taxon>Pterygota</taxon>
        <taxon>Neoptera</taxon>
        <taxon>Polyneoptera</taxon>
        <taxon>Dictyoptera</taxon>
        <taxon>Blattodea</taxon>
        <taxon>Blaberoidea</taxon>
        <taxon>Blaberidae</taxon>
        <taxon>Diplopterinae</taxon>
        <taxon>Diploptera</taxon>
    </lineage>
</organism>
<feature type="compositionally biased region" description="Basic and acidic residues" evidence="7">
    <location>
        <begin position="231"/>
        <end position="241"/>
    </location>
</feature>
<dbReference type="AlphaFoldDB" id="A0AAD8EER8"/>
<dbReference type="GO" id="GO:0000786">
    <property type="term" value="C:nucleosome"/>
    <property type="evidence" value="ECO:0007669"/>
    <property type="project" value="InterPro"/>
</dbReference>
<dbReference type="FunFam" id="1.10.10.10:FF:000140">
    <property type="entry name" value="Histone H1.0"/>
    <property type="match status" value="2"/>
</dbReference>
<dbReference type="GO" id="GO:0006334">
    <property type="term" value="P:nucleosome assembly"/>
    <property type="evidence" value="ECO:0007669"/>
    <property type="project" value="InterPro"/>
</dbReference>
<feature type="compositionally biased region" description="Basic and acidic residues" evidence="7">
    <location>
        <begin position="474"/>
        <end position="489"/>
    </location>
</feature>
<name>A0AAD8EER8_DIPPU</name>